<feature type="compositionally biased region" description="Basic residues" evidence="1">
    <location>
        <begin position="127"/>
        <end position="136"/>
    </location>
</feature>
<dbReference type="AlphaFoldDB" id="A0A8J5GG21"/>
<comment type="caution">
    <text evidence="2">The sequence shown here is derived from an EMBL/GenBank/DDBJ whole genome shotgun (WGS) entry which is preliminary data.</text>
</comment>
<protein>
    <submittedName>
        <fullName evidence="2">Uncharacterized protein</fullName>
    </submittedName>
</protein>
<evidence type="ECO:0000313" key="3">
    <source>
        <dbReference type="Proteomes" id="UP000734854"/>
    </source>
</evidence>
<feature type="region of interest" description="Disordered" evidence="1">
    <location>
        <begin position="101"/>
        <end position="136"/>
    </location>
</feature>
<keyword evidence="3" id="KW-1185">Reference proteome</keyword>
<organism evidence="2 3">
    <name type="scientific">Zingiber officinale</name>
    <name type="common">Ginger</name>
    <name type="synonym">Amomum zingiber</name>
    <dbReference type="NCBI Taxonomy" id="94328"/>
    <lineage>
        <taxon>Eukaryota</taxon>
        <taxon>Viridiplantae</taxon>
        <taxon>Streptophyta</taxon>
        <taxon>Embryophyta</taxon>
        <taxon>Tracheophyta</taxon>
        <taxon>Spermatophyta</taxon>
        <taxon>Magnoliopsida</taxon>
        <taxon>Liliopsida</taxon>
        <taxon>Zingiberales</taxon>
        <taxon>Zingiberaceae</taxon>
        <taxon>Zingiber</taxon>
    </lineage>
</organism>
<proteinExistence type="predicted"/>
<gene>
    <name evidence="2" type="ORF">ZIOFF_035228</name>
</gene>
<accession>A0A8J5GG21</accession>
<sequence length="136" mass="15201">MTLHVNLKFPSPSNIIFFSISKDSNPLHSYKDRGQDVHALDLDWSPRSNATTCGTPTPRPTGRTTGFLMRDGYSLFAIDNGADNAEMLAFLERLRDAYRNTLPKHSGSNGTKPKVAYKPKDLPKVKACSRQHRRAV</sequence>
<evidence type="ECO:0000256" key="1">
    <source>
        <dbReference type="SAM" id="MobiDB-lite"/>
    </source>
</evidence>
<dbReference type="EMBL" id="JACMSC010000010">
    <property type="protein sequence ID" value="KAG6502939.1"/>
    <property type="molecule type" value="Genomic_DNA"/>
</dbReference>
<dbReference type="Proteomes" id="UP000734854">
    <property type="component" value="Unassembled WGS sequence"/>
</dbReference>
<reference evidence="2 3" key="1">
    <citation type="submission" date="2020-08" db="EMBL/GenBank/DDBJ databases">
        <title>Plant Genome Project.</title>
        <authorList>
            <person name="Zhang R.-G."/>
        </authorList>
    </citation>
    <scope>NUCLEOTIDE SEQUENCE [LARGE SCALE GENOMIC DNA]</scope>
    <source>
        <tissue evidence="2">Rhizome</tissue>
    </source>
</reference>
<evidence type="ECO:0000313" key="2">
    <source>
        <dbReference type="EMBL" id="KAG6502939.1"/>
    </source>
</evidence>
<name>A0A8J5GG21_ZINOF</name>